<dbReference type="RefSeq" id="WP_327793063.1">
    <property type="nucleotide sequence ID" value="NZ_JADQAZ010000001.1"/>
</dbReference>
<keyword evidence="2" id="KW-1185">Reference proteome</keyword>
<protein>
    <submittedName>
        <fullName evidence="1">Uncharacterized protein</fullName>
    </submittedName>
</protein>
<comment type="caution">
    <text evidence="1">The sequence shown here is derived from an EMBL/GenBank/DDBJ whole genome shotgun (WGS) entry which is preliminary data.</text>
</comment>
<dbReference type="EMBL" id="JADQAZ010000001">
    <property type="protein sequence ID" value="MBT0956876.1"/>
    <property type="molecule type" value="Genomic_DNA"/>
</dbReference>
<gene>
    <name evidence="1" type="ORF">IV417_05730</name>
</gene>
<evidence type="ECO:0000313" key="2">
    <source>
        <dbReference type="Proteomes" id="UP001315686"/>
    </source>
</evidence>
<proteinExistence type="predicted"/>
<sequence>MRPGLIAGVAGGVLALIALLIGSLYAALFGMASLLVLVFPKTVEGDLTYVTVQELLDSDDSGAPFHGLIIRDSHYESGGQSGWFFLDTDRPEHLTLTYGGRNPTGTGPGWKTFGGSAEKSCGGTGAPHKSIRAIQLGGQGMGYTGRSVCRRVRMDLEALIAAATPVEIIRTPVETPAEAQNLLEQISADPTLRPLNAPPQPYTWNVTRSFDMPALWALPRQDISDPYIRPDDENLLAALPHLAKIQGLRVTVSEHSRNGAGGAVNLSTQDNAFVAVEGLNIWRPIVTLICAPETTEYCLTAKAEDFRPWINPLRDPNTLNTALQTARPLPDVPQTLLTEAELRDSAITAHPPAIPQVTISYLQEAPRP</sequence>
<accession>A0AAP2G738</accession>
<evidence type="ECO:0000313" key="1">
    <source>
        <dbReference type="EMBL" id="MBT0956876.1"/>
    </source>
</evidence>
<organism evidence="1 2">
    <name type="scientific">Harenicola maris</name>
    <dbReference type="NCBI Taxonomy" id="2841044"/>
    <lineage>
        <taxon>Bacteria</taxon>
        <taxon>Pseudomonadati</taxon>
        <taxon>Pseudomonadota</taxon>
        <taxon>Alphaproteobacteria</taxon>
        <taxon>Rhodobacterales</taxon>
        <taxon>Paracoccaceae</taxon>
        <taxon>Harenicola</taxon>
    </lineage>
</organism>
<dbReference type="AlphaFoldDB" id="A0AAP2G738"/>
<name>A0AAP2G738_9RHOB</name>
<dbReference type="Proteomes" id="UP001315686">
    <property type="component" value="Unassembled WGS sequence"/>
</dbReference>
<reference evidence="1 2" key="1">
    <citation type="journal article" date="2021" name="Arch. Microbiol.">
        <title>Harenicola maris gen. nov., sp. nov. isolated from the Sea of Japan shallow sediments.</title>
        <authorList>
            <person name="Romanenko L.A."/>
            <person name="Kurilenko V.V."/>
            <person name="Chernysheva N.Y."/>
            <person name="Tekutyeva L.A."/>
            <person name="Velansky P.V."/>
            <person name="Svetashev V.I."/>
            <person name="Isaeva M.P."/>
        </authorList>
    </citation>
    <scope>NUCLEOTIDE SEQUENCE [LARGE SCALE GENOMIC DNA]</scope>
    <source>
        <strain evidence="1 2">KMM 3653</strain>
    </source>
</reference>